<evidence type="ECO:0000313" key="1">
    <source>
        <dbReference type="EMBL" id="QZA70539.1"/>
    </source>
</evidence>
<keyword evidence="2" id="KW-1185">Reference proteome</keyword>
<accession>A0AAE7X1E9</accession>
<proteinExistence type="predicted"/>
<sequence>MTNSSPTSINGRIEFGSFDSIIEESLEQKQYLSYRLINIADKPNLIWGLREWLIRQAGYFEIVGYVRTPDLAYWYDNEALIEEFDDLLLLFRDYVRFQKGINSDNKYKLYRFMDNMNFILREIVEGETDEPTDLGYTVNETFFSELWPELAKEFKKFEGMLEDKYGHQLDVGALFNQVCWNGNGLAWEASKVVKAEE</sequence>
<organism evidence="1 2">
    <name type="scientific">Erwinia phage AH04</name>
    <dbReference type="NCBI Taxonomy" id="2869569"/>
    <lineage>
        <taxon>Viruses</taxon>
        <taxon>Duplodnaviria</taxon>
        <taxon>Heunggongvirae</taxon>
        <taxon>Uroviricota</taxon>
        <taxon>Caudoviricetes</taxon>
        <taxon>Chimalliviridae</taxon>
        <taxon>Meadowvirus</taxon>
        <taxon>Meadowvirus AH04</taxon>
    </lineage>
</organism>
<dbReference type="GeneID" id="77943944"/>
<name>A0AAE7X1E9_9CAUD</name>
<protein>
    <submittedName>
        <fullName evidence="1">Uncharacterized protein</fullName>
    </submittedName>
</protein>
<evidence type="ECO:0000313" key="2">
    <source>
        <dbReference type="Proteomes" id="UP000827517"/>
    </source>
</evidence>
<dbReference type="RefSeq" id="YP_010667810.1">
    <property type="nucleotide sequence ID" value="NC_070952.1"/>
</dbReference>
<dbReference type="EMBL" id="MZ501267">
    <property type="protein sequence ID" value="QZA70539.1"/>
    <property type="molecule type" value="Genomic_DNA"/>
</dbReference>
<dbReference type="Proteomes" id="UP000827517">
    <property type="component" value="Segment"/>
</dbReference>
<gene>
    <name evidence="1" type="primary">56</name>
    <name evidence="1" type="ORF">AH04_56</name>
</gene>
<dbReference type="KEGG" id="vg:77943944"/>
<reference evidence="1" key="1">
    <citation type="submission" date="2021-07" db="EMBL/GenBank/DDBJ databases">
        <authorList>
            <person name="Roth S.J."/>
            <person name="Krukonis G.P."/>
            <person name="Delesalle V.A."/>
        </authorList>
    </citation>
    <scope>NUCLEOTIDE SEQUENCE</scope>
</reference>